<dbReference type="CDD" id="cd04586">
    <property type="entry name" value="CBS_pair_BON_assoc"/>
    <property type="match status" value="1"/>
</dbReference>
<dbReference type="InterPro" id="IPR046342">
    <property type="entry name" value="CBS_dom_sf"/>
</dbReference>
<dbReference type="RefSeq" id="WP_179220942.1">
    <property type="nucleotide sequence ID" value="NZ_FZOS01000048.1"/>
</dbReference>
<gene>
    <name evidence="4" type="ORF">SAMN06295912_1485</name>
</gene>
<sequence length="139" mass="14823">MKVSDIMTLGAATVTPVSSLAEAIRCMGNHNISGLPVVDGDGELHGILSEGDFFRKSTDSFRLDSLFDAGPEVRRDALDSTRVGDLMSTELVTVDGDASLTDAIGLMERHGVKRLPVISNGKLVGLISRADILRVLLDE</sequence>
<keyword evidence="5" id="KW-1185">Reference proteome</keyword>
<dbReference type="Proteomes" id="UP000198281">
    <property type="component" value="Unassembled WGS sequence"/>
</dbReference>
<proteinExistence type="predicted"/>
<evidence type="ECO:0000256" key="1">
    <source>
        <dbReference type="ARBA" id="ARBA00023122"/>
    </source>
</evidence>
<dbReference type="Gene3D" id="3.10.580.10">
    <property type="entry name" value="CBS-domain"/>
    <property type="match status" value="1"/>
</dbReference>
<dbReference type="SUPFAM" id="SSF54631">
    <property type="entry name" value="CBS-domain pair"/>
    <property type="match status" value="1"/>
</dbReference>
<reference evidence="5" key="1">
    <citation type="submission" date="2017-06" db="EMBL/GenBank/DDBJ databases">
        <authorList>
            <person name="Varghese N."/>
            <person name="Submissions S."/>
        </authorList>
    </citation>
    <scope>NUCLEOTIDE SEQUENCE [LARGE SCALE GENOMIC DNA]</scope>
    <source>
        <strain evidence="5">LNB2</strain>
    </source>
</reference>
<dbReference type="AlphaFoldDB" id="A0A239KB30"/>
<dbReference type="SMART" id="SM00116">
    <property type="entry name" value="CBS"/>
    <property type="match status" value="2"/>
</dbReference>
<evidence type="ECO:0000313" key="5">
    <source>
        <dbReference type="Proteomes" id="UP000198281"/>
    </source>
</evidence>
<feature type="domain" description="CBS" evidence="3">
    <location>
        <begin position="87"/>
        <end position="139"/>
    </location>
</feature>
<protein>
    <submittedName>
        <fullName evidence="4">CBS domain-containing protein</fullName>
    </submittedName>
</protein>
<dbReference type="PANTHER" id="PTHR43080:SF2">
    <property type="entry name" value="CBS DOMAIN-CONTAINING PROTEIN"/>
    <property type="match status" value="1"/>
</dbReference>
<dbReference type="EMBL" id="FZOS01000048">
    <property type="protein sequence ID" value="SNT14324.1"/>
    <property type="molecule type" value="Genomic_DNA"/>
</dbReference>
<dbReference type="InterPro" id="IPR051257">
    <property type="entry name" value="Diverse_CBS-Domain"/>
</dbReference>
<feature type="domain" description="CBS" evidence="3">
    <location>
        <begin position="7"/>
        <end position="65"/>
    </location>
</feature>
<name>A0A239KB30_9SPHN</name>
<evidence type="ECO:0000256" key="2">
    <source>
        <dbReference type="PROSITE-ProRule" id="PRU00703"/>
    </source>
</evidence>
<dbReference type="PANTHER" id="PTHR43080">
    <property type="entry name" value="CBS DOMAIN-CONTAINING PROTEIN CBSX3, MITOCHONDRIAL"/>
    <property type="match status" value="1"/>
</dbReference>
<organism evidence="4 5">
    <name type="scientific">Edaphosphingomonas laterariae</name>
    <dbReference type="NCBI Taxonomy" id="861865"/>
    <lineage>
        <taxon>Bacteria</taxon>
        <taxon>Pseudomonadati</taxon>
        <taxon>Pseudomonadota</taxon>
        <taxon>Alphaproteobacteria</taxon>
        <taxon>Sphingomonadales</taxon>
        <taxon>Rhizorhabdaceae</taxon>
        <taxon>Edaphosphingomonas</taxon>
    </lineage>
</organism>
<keyword evidence="1 2" id="KW-0129">CBS domain</keyword>
<dbReference type="PROSITE" id="PS51371">
    <property type="entry name" value="CBS"/>
    <property type="match status" value="2"/>
</dbReference>
<dbReference type="Pfam" id="PF00571">
    <property type="entry name" value="CBS"/>
    <property type="match status" value="2"/>
</dbReference>
<evidence type="ECO:0000313" key="4">
    <source>
        <dbReference type="EMBL" id="SNT14324.1"/>
    </source>
</evidence>
<evidence type="ECO:0000259" key="3">
    <source>
        <dbReference type="PROSITE" id="PS51371"/>
    </source>
</evidence>
<accession>A0A239KB30</accession>
<dbReference type="InterPro" id="IPR000644">
    <property type="entry name" value="CBS_dom"/>
</dbReference>